<keyword evidence="6 8" id="KW-0472">Membrane</keyword>
<keyword evidence="5 8" id="KW-1133">Transmembrane helix</keyword>
<dbReference type="EMBL" id="FOFA01000003">
    <property type="protein sequence ID" value="SEQ44550.1"/>
    <property type="molecule type" value="Genomic_DNA"/>
</dbReference>
<proteinExistence type="inferred from homology"/>
<dbReference type="Proteomes" id="UP000198504">
    <property type="component" value="Unassembled WGS sequence"/>
</dbReference>
<evidence type="ECO:0000256" key="8">
    <source>
        <dbReference type="SAM" id="Phobius"/>
    </source>
</evidence>
<organism evidence="9 10">
    <name type="scientific">Microlunatus flavus</name>
    <dbReference type="NCBI Taxonomy" id="1036181"/>
    <lineage>
        <taxon>Bacteria</taxon>
        <taxon>Bacillati</taxon>
        <taxon>Actinomycetota</taxon>
        <taxon>Actinomycetes</taxon>
        <taxon>Propionibacteriales</taxon>
        <taxon>Propionibacteriaceae</taxon>
        <taxon>Microlunatus</taxon>
    </lineage>
</organism>
<feature type="transmembrane region" description="Helical" evidence="8">
    <location>
        <begin position="189"/>
        <end position="206"/>
    </location>
</feature>
<feature type="transmembrane region" description="Helical" evidence="8">
    <location>
        <begin position="249"/>
        <end position="270"/>
    </location>
</feature>
<feature type="transmembrane region" description="Helical" evidence="8">
    <location>
        <begin position="106"/>
        <end position="124"/>
    </location>
</feature>
<evidence type="ECO:0000313" key="9">
    <source>
        <dbReference type="EMBL" id="SEQ44550.1"/>
    </source>
</evidence>
<gene>
    <name evidence="9" type="ORF">SAMN05421756_103480</name>
</gene>
<sequence length="374" mass="38253">MTTHLLPDGPATAPGGSAHRAWRSRCRPDCDLAPLDPRHLRRRPGTPAWPGLAVVAGATALALLVAHLVPAVNASTVAVVLGVLVTNLGLHRPVLYHGTHLASHRLLRLAVVLLGLDLALPTLVGLGWSGLLVVLTTVAVTFSGTLLLGRLLRVPATRALLVATGFSICGASAVAAMRETVDADEDDTAVAVALVTLCGSLAILLLPPLRGPLGLDPSGFGAWVGASVHDVGQTVATASRVPGALPDAVLVKLTRVVLLAPLVAGTAVVLRRRGARRGGATPGAPSGVRPPLVPAFVVAFLLAVALRSTGVLPASVLQAASQVQQVLLVAALFGLGTTIRFATLRRTGGRALLLGLVSWVLVLGTAYAGVRLTR</sequence>
<feature type="transmembrane region" description="Helical" evidence="8">
    <location>
        <begin position="291"/>
        <end position="310"/>
    </location>
</feature>
<keyword evidence="3" id="KW-1003">Cell membrane</keyword>
<feature type="transmembrane region" description="Helical" evidence="8">
    <location>
        <begin position="75"/>
        <end position="94"/>
    </location>
</feature>
<comment type="similarity">
    <text evidence="2">Belongs to the UPF0324 family.</text>
</comment>
<evidence type="ECO:0000256" key="4">
    <source>
        <dbReference type="ARBA" id="ARBA00022692"/>
    </source>
</evidence>
<feature type="transmembrane region" description="Helical" evidence="8">
    <location>
        <begin position="130"/>
        <end position="152"/>
    </location>
</feature>
<name>A0A1H9G3A2_9ACTN</name>
<dbReference type="STRING" id="1036181.SAMN05421756_103480"/>
<dbReference type="GO" id="GO:0005886">
    <property type="term" value="C:plasma membrane"/>
    <property type="evidence" value="ECO:0007669"/>
    <property type="project" value="UniProtKB-SubCell"/>
</dbReference>
<protein>
    <submittedName>
        <fullName evidence="9">Conserved hypothetical integral membrane protein</fullName>
    </submittedName>
</protein>
<evidence type="ECO:0000256" key="5">
    <source>
        <dbReference type="ARBA" id="ARBA00022989"/>
    </source>
</evidence>
<dbReference type="Pfam" id="PF03601">
    <property type="entry name" value="Cons_hypoth698"/>
    <property type="match status" value="1"/>
</dbReference>
<feature type="transmembrane region" description="Helical" evidence="8">
    <location>
        <begin position="159"/>
        <end position="177"/>
    </location>
</feature>
<accession>A0A1H9G3A2</accession>
<feature type="region of interest" description="Disordered" evidence="7">
    <location>
        <begin position="1"/>
        <end position="20"/>
    </location>
</feature>
<evidence type="ECO:0000256" key="2">
    <source>
        <dbReference type="ARBA" id="ARBA00007977"/>
    </source>
</evidence>
<keyword evidence="10" id="KW-1185">Reference proteome</keyword>
<evidence type="ECO:0000256" key="3">
    <source>
        <dbReference type="ARBA" id="ARBA00022475"/>
    </source>
</evidence>
<comment type="subcellular location">
    <subcellularLocation>
        <location evidence="1">Cell membrane</location>
        <topology evidence="1">Multi-pass membrane protein</topology>
    </subcellularLocation>
</comment>
<dbReference type="PANTHER" id="PTHR30106:SF2">
    <property type="entry name" value="UPF0324 INNER MEMBRANE PROTEIN YEIH"/>
    <property type="match status" value="1"/>
</dbReference>
<dbReference type="PANTHER" id="PTHR30106">
    <property type="entry name" value="INNER MEMBRANE PROTEIN YEIH-RELATED"/>
    <property type="match status" value="1"/>
</dbReference>
<reference evidence="10" key="1">
    <citation type="submission" date="2016-10" db="EMBL/GenBank/DDBJ databases">
        <authorList>
            <person name="Varghese N."/>
            <person name="Submissions S."/>
        </authorList>
    </citation>
    <scope>NUCLEOTIDE SEQUENCE [LARGE SCALE GENOMIC DNA]</scope>
    <source>
        <strain evidence="10">CGMCC 4.6856</strain>
    </source>
</reference>
<dbReference type="AlphaFoldDB" id="A0A1H9G3A2"/>
<evidence type="ECO:0000313" key="10">
    <source>
        <dbReference type="Proteomes" id="UP000198504"/>
    </source>
</evidence>
<dbReference type="RefSeq" id="WP_198410046.1">
    <property type="nucleotide sequence ID" value="NZ_FOFA01000003.1"/>
</dbReference>
<keyword evidence="4 8" id="KW-0812">Transmembrane</keyword>
<feature type="transmembrane region" description="Helical" evidence="8">
    <location>
        <begin position="48"/>
        <end position="69"/>
    </location>
</feature>
<evidence type="ECO:0000256" key="6">
    <source>
        <dbReference type="ARBA" id="ARBA00023136"/>
    </source>
</evidence>
<feature type="transmembrane region" description="Helical" evidence="8">
    <location>
        <begin position="322"/>
        <end position="339"/>
    </location>
</feature>
<dbReference type="InterPro" id="IPR018383">
    <property type="entry name" value="UPF0324_pro"/>
</dbReference>
<evidence type="ECO:0000256" key="1">
    <source>
        <dbReference type="ARBA" id="ARBA00004651"/>
    </source>
</evidence>
<feature type="transmembrane region" description="Helical" evidence="8">
    <location>
        <begin position="351"/>
        <end position="370"/>
    </location>
</feature>
<evidence type="ECO:0000256" key="7">
    <source>
        <dbReference type="SAM" id="MobiDB-lite"/>
    </source>
</evidence>